<dbReference type="Proteomes" id="UP000054538">
    <property type="component" value="Unassembled WGS sequence"/>
</dbReference>
<evidence type="ECO:0000313" key="3">
    <source>
        <dbReference type="Proteomes" id="UP000054538"/>
    </source>
</evidence>
<dbReference type="EMBL" id="KN824931">
    <property type="protein sequence ID" value="KIK97531.1"/>
    <property type="molecule type" value="Genomic_DNA"/>
</dbReference>
<name>A0A0D0E1B2_9AGAM</name>
<gene>
    <name evidence="2" type="ORF">PAXRUDRAFT_214442</name>
</gene>
<keyword evidence="3" id="KW-1185">Reference proteome</keyword>
<dbReference type="AlphaFoldDB" id="A0A0D0E1B2"/>
<organism evidence="2 3">
    <name type="scientific">Paxillus rubicundulus Ve08.2h10</name>
    <dbReference type="NCBI Taxonomy" id="930991"/>
    <lineage>
        <taxon>Eukaryota</taxon>
        <taxon>Fungi</taxon>
        <taxon>Dikarya</taxon>
        <taxon>Basidiomycota</taxon>
        <taxon>Agaricomycotina</taxon>
        <taxon>Agaricomycetes</taxon>
        <taxon>Agaricomycetidae</taxon>
        <taxon>Boletales</taxon>
        <taxon>Paxilineae</taxon>
        <taxon>Paxillaceae</taxon>
        <taxon>Paxillus</taxon>
    </lineage>
</organism>
<accession>A0A0D0E1B2</accession>
<evidence type="ECO:0000256" key="1">
    <source>
        <dbReference type="SAM" id="Phobius"/>
    </source>
</evidence>
<reference evidence="3" key="2">
    <citation type="submission" date="2015-01" db="EMBL/GenBank/DDBJ databases">
        <title>Evolutionary Origins and Diversification of the Mycorrhizal Mutualists.</title>
        <authorList>
            <consortium name="DOE Joint Genome Institute"/>
            <consortium name="Mycorrhizal Genomics Consortium"/>
            <person name="Kohler A."/>
            <person name="Kuo A."/>
            <person name="Nagy L.G."/>
            <person name="Floudas D."/>
            <person name="Copeland A."/>
            <person name="Barry K.W."/>
            <person name="Cichocki N."/>
            <person name="Veneault-Fourrey C."/>
            <person name="LaButti K."/>
            <person name="Lindquist E.A."/>
            <person name="Lipzen A."/>
            <person name="Lundell T."/>
            <person name="Morin E."/>
            <person name="Murat C."/>
            <person name="Riley R."/>
            <person name="Ohm R."/>
            <person name="Sun H."/>
            <person name="Tunlid A."/>
            <person name="Henrissat B."/>
            <person name="Grigoriev I.V."/>
            <person name="Hibbett D.S."/>
            <person name="Martin F."/>
        </authorList>
    </citation>
    <scope>NUCLEOTIDE SEQUENCE [LARGE SCALE GENOMIC DNA]</scope>
    <source>
        <strain evidence="3">Ve08.2h10</strain>
    </source>
</reference>
<dbReference type="HOGENOM" id="CLU_2334234_0_0_1"/>
<reference evidence="2 3" key="1">
    <citation type="submission" date="2014-04" db="EMBL/GenBank/DDBJ databases">
        <authorList>
            <consortium name="DOE Joint Genome Institute"/>
            <person name="Kuo A."/>
            <person name="Kohler A."/>
            <person name="Jargeat P."/>
            <person name="Nagy L.G."/>
            <person name="Floudas D."/>
            <person name="Copeland A."/>
            <person name="Barry K.W."/>
            <person name="Cichocki N."/>
            <person name="Veneault-Fourrey C."/>
            <person name="LaButti K."/>
            <person name="Lindquist E.A."/>
            <person name="Lipzen A."/>
            <person name="Lundell T."/>
            <person name="Morin E."/>
            <person name="Murat C."/>
            <person name="Sun H."/>
            <person name="Tunlid A."/>
            <person name="Henrissat B."/>
            <person name="Grigoriev I.V."/>
            <person name="Hibbett D.S."/>
            <person name="Martin F."/>
            <person name="Nordberg H.P."/>
            <person name="Cantor M.N."/>
            <person name="Hua S.X."/>
        </authorList>
    </citation>
    <scope>NUCLEOTIDE SEQUENCE [LARGE SCALE GENOMIC DNA]</scope>
    <source>
        <strain evidence="2 3">Ve08.2h10</strain>
    </source>
</reference>
<proteinExistence type="predicted"/>
<dbReference type="InParanoid" id="A0A0D0E1B2"/>
<evidence type="ECO:0000313" key="2">
    <source>
        <dbReference type="EMBL" id="KIK97531.1"/>
    </source>
</evidence>
<feature type="transmembrane region" description="Helical" evidence="1">
    <location>
        <begin position="68"/>
        <end position="87"/>
    </location>
</feature>
<keyword evidence="1" id="KW-0812">Transmembrane</keyword>
<sequence>MTGPGSRSAPSHSKACYLDRPLRGPGYLHSPFVILPSGVAAMGCPMLFVTIAHWLLWNLRYAGLRIPLVSHFVWFLPGVLIPVYIYTTACVFAQPPLC</sequence>
<feature type="transmembrane region" description="Helical" evidence="1">
    <location>
        <begin position="32"/>
        <end position="56"/>
    </location>
</feature>
<keyword evidence="1" id="KW-0472">Membrane</keyword>
<keyword evidence="1" id="KW-1133">Transmembrane helix</keyword>
<protein>
    <submittedName>
        <fullName evidence="2">Uncharacterized protein</fullName>
    </submittedName>
</protein>